<dbReference type="Proteomes" id="UP001209755">
    <property type="component" value="Unassembled WGS sequence"/>
</dbReference>
<dbReference type="PIRSF" id="PIRSF033924">
    <property type="entry name" value="UCP033924"/>
    <property type="match status" value="1"/>
</dbReference>
<gene>
    <name evidence="2" type="ORF">M2319_000541</name>
</gene>
<dbReference type="RefSeq" id="WP_264599884.1">
    <property type="nucleotide sequence ID" value="NZ_JAOQNS010000001.1"/>
</dbReference>
<dbReference type="InterPro" id="IPR008325">
    <property type="entry name" value="EipA-like"/>
</dbReference>
<keyword evidence="3" id="KW-1185">Reference proteome</keyword>
<feature type="chain" id="PRO_5046585844" description="DUF1134 domain-containing protein" evidence="1">
    <location>
        <begin position="27"/>
        <end position="190"/>
    </location>
</feature>
<reference evidence="3" key="1">
    <citation type="submission" date="2023-07" db="EMBL/GenBank/DDBJ databases">
        <title>Genome sequencing of Purple Non-Sulfur Bacteria from various extreme environments.</title>
        <authorList>
            <person name="Mayer M."/>
        </authorList>
    </citation>
    <scope>NUCLEOTIDE SEQUENCE [LARGE SCALE GENOMIC DNA]</scope>
    <source>
        <strain evidence="3">DSM 17935</strain>
    </source>
</reference>
<dbReference type="EMBL" id="JAOQNS010000001">
    <property type="protein sequence ID" value="MCW2306225.1"/>
    <property type="molecule type" value="Genomic_DNA"/>
</dbReference>
<feature type="signal peptide" evidence="1">
    <location>
        <begin position="1"/>
        <end position="26"/>
    </location>
</feature>
<sequence length="190" mass="20107">MRAPIFASAFGLALVALVAFMPPAAAQSSDQKYSSSQLVDAGHRFFGGVTGGFAGVIEVAVERYGLPNGYILGEEASGAFVGGLRYGEGVLHTRNAGSHKVFWQGPSVGWDVGGDGDRVMMLVYDLPSVQEIHRRYVGVNGSAYFVAGFGMTVLSNNDITLVPVRTGVGARLGVNVGYLKFTPTPTWNPF</sequence>
<evidence type="ECO:0008006" key="4">
    <source>
        <dbReference type="Google" id="ProtNLM"/>
    </source>
</evidence>
<dbReference type="Pfam" id="PF06577">
    <property type="entry name" value="EipA"/>
    <property type="match status" value="1"/>
</dbReference>
<accession>A0ABT3H762</accession>
<keyword evidence="1" id="KW-0732">Signal</keyword>
<evidence type="ECO:0000256" key="1">
    <source>
        <dbReference type="SAM" id="SignalP"/>
    </source>
</evidence>
<comment type="caution">
    <text evidence="2">The sequence shown here is derived from an EMBL/GenBank/DDBJ whole genome shotgun (WGS) entry which is preliminary data.</text>
</comment>
<organism evidence="2 3">
    <name type="scientific">Rhodobium gokarnense</name>
    <dbReference type="NCBI Taxonomy" id="364296"/>
    <lineage>
        <taxon>Bacteria</taxon>
        <taxon>Pseudomonadati</taxon>
        <taxon>Pseudomonadota</taxon>
        <taxon>Alphaproteobacteria</taxon>
        <taxon>Hyphomicrobiales</taxon>
        <taxon>Rhodobiaceae</taxon>
        <taxon>Rhodobium</taxon>
    </lineage>
</organism>
<evidence type="ECO:0000313" key="3">
    <source>
        <dbReference type="Proteomes" id="UP001209755"/>
    </source>
</evidence>
<name>A0ABT3H762_9HYPH</name>
<protein>
    <recommendedName>
        <fullName evidence="4">DUF1134 domain-containing protein</fullName>
    </recommendedName>
</protein>
<proteinExistence type="predicted"/>
<evidence type="ECO:0000313" key="2">
    <source>
        <dbReference type="EMBL" id="MCW2306225.1"/>
    </source>
</evidence>